<keyword evidence="2" id="KW-1185">Reference proteome</keyword>
<accession>A0A0C9V6Q2</accession>
<dbReference type="Proteomes" id="UP000054279">
    <property type="component" value="Unassembled WGS sequence"/>
</dbReference>
<gene>
    <name evidence="1" type="ORF">M422DRAFT_50557</name>
</gene>
<reference evidence="1 2" key="1">
    <citation type="submission" date="2014-06" db="EMBL/GenBank/DDBJ databases">
        <title>Evolutionary Origins and Diversification of the Mycorrhizal Mutualists.</title>
        <authorList>
            <consortium name="DOE Joint Genome Institute"/>
            <consortium name="Mycorrhizal Genomics Consortium"/>
            <person name="Kohler A."/>
            <person name="Kuo A."/>
            <person name="Nagy L.G."/>
            <person name="Floudas D."/>
            <person name="Copeland A."/>
            <person name="Barry K.W."/>
            <person name="Cichocki N."/>
            <person name="Veneault-Fourrey C."/>
            <person name="LaButti K."/>
            <person name="Lindquist E.A."/>
            <person name="Lipzen A."/>
            <person name="Lundell T."/>
            <person name="Morin E."/>
            <person name="Murat C."/>
            <person name="Riley R."/>
            <person name="Ohm R."/>
            <person name="Sun H."/>
            <person name="Tunlid A."/>
            <person name="Henrissat B."/>
            <person name="Grigoriev I.V."/>
            <person name="Hibbett D.S."/>
            <person name="Martin F."/>
        </authorList>
    </citation>
    <scope>NUCLEOTIDE SEQUENCE [LARGE SCALE GENOMIC DNA]</scope>
    <source>
        <strain evidence="1 2">SS14</strain>
    </source>
</reference>
<evidence type="ECO:0000313" key="2">
    <source>
        <dbReference type="Proteomes" id="UP000054279"/>
    </source>
</evidence>
<protein>
    <submittedName>
        <fullName evidence="1">Unplaced genomic scaffold SPHSTscaffold_95, whole genome shotgun sequence</fullName>
    </submittedName>
</protein>
<dbReference type="HOGENOM" id="CLU_1696631_0_0_1"/>
<name>A0A0C9V6Q2_SPHS4</name>
<sequence length="155" mass="18223">MRMEEFLERVPLCSSSDINIRVTIDPTEYLDEEASPEELGRVMADLLGDKMGLHWNIHKNFEHEKELECAFYCAQSSKRRKKAKVAGTGPKREARRMQRGECQGWLRVYIPKNSAKIRISLKHVRCHEMYEDIELPEKWKEFIRANLKMTPAQQS</sequence>
<evidence type="ECO:0000313" key="1">
    <source>
        <dbReference type="EMBL" id="KIJ37247.1"/>
    </source>
</evidence>
<organism evidence="1 2">
    <name type="scientific">Sphaerobolus stellatus (strain SS14)</name>
    <dbReference type="NCBI Taxonomy" id="990650"/>
    <lineage>
        <taxon>Eukaryota</taxon>
        <taxon>Fungi</taxon>
        <taxon>Dikarya</taxon>
        <taxon>Basidiomycota</taxon>
        <taxon>Agaricomycotina</taxon>
        <taxon>Agaricomycetes</taxon>
        <taxon>Phallomycetidae</taxon>
        <taxon>Geastrales</taxon>
        <taxon>Sphaerobolaceae</taxon>
        <taxon>Sphaerobolus</taxon>
    </lineage>
</organism>
<dbReference type="EMBL" id="KN837170">
    <property type="protein sequence ID" value="KIJ37247.1"/>
    <property type="molecule type" value="Genomic_DNA"/>
</dbReference>
<proteinExistence type="predicted"/>
<dbReference type="AlphaFoldDB" id="A0A0C9V6Q2"/>